<dbReference type="PROSITE" id="PS50039">
    <property type="entry name" value="FORK_HEAD_3"/>
    <property type="match status" value="1"/>
</dbReference>
<organism evidence="4 5">
    <name type="scientific">Clupea harengus</name>
    <name type="common">Atlantic herring</name>
    <dbReference type="NCBI Taxonomy" id="7950"/>
    <lineage>
        <taxon>Eukaryota</taxon>
        <taxon>Metazoa</taxon>
        <taxon>Chordata</taxon>
        <taxon>Craniata</taxon>
        <taxon>Vertebrata</taxon>
        <taxon>Euteleostomi</taxon>
        <taxon>Actinopterygii</taxon>
        <taxon>Neopterygii</taxon>
        <taxon>Teleostei</taxon>
        <taxon>Clupei</taxon>
        <taxon>Clupeiformes</taxon>
        <taxon>Clupeoidei</taxon>
        <taxon>Clupeidae</taxon>
        <taxon>Clupea</taxon>
    </lineage>
</organism>
<dbReference type="SMART" id="SM00339">
    <property type="entry name" value="FH"/>
    <property type="match status" value="1"/>
</dbReference>
<proteinExistence type="predicted"/>
<reference evidence="5" key="1">
    <citation type="submission" date="2025-08" db="UniProtKB">
        <authorList>
            <consortium name="RefSeq"/>
        </authorList>
    </citation>
    <scope>IDENTIFICATION</scope>
</reference>
<dbReference type="Proteomes" id="UP000515152">
    <property type="component" value="Chromosome 19"/>
</dbReference>
<evidence type="ECO:0000313" key="4">
    <source>
        <dbReference type="Proteomes" id="UP000515152"/>
    </source>
</evidence>
<evidence type="ECO:0000256" key="1">
    <source>
        <dbReference type="ARBA" id="ARBA00023125"/>
    </source>
</evidence>
<dbReference type="GO" id="GO:0003700">
    <property type="term" value="F:DNA-binding transcription factor activity"/>
    <property type="evidence" value="ECO:0007669"/>
    <property type="project" value="InterPro"/>
</dbReference>
<feature type="domain" description="Fork-head" evidence="3">
    <location>
        <begin position="27"/>
        <end position="120"/>
    </location>
</feature>
<feature type="DNA-binding region" description="Fork-head" evidence="2">
    <location>
        <begin position="27"/>
        <end position="120"/>
    </location>
</feature>
<dbReference type="KEGG" id="char:105902067"/>
<dbReference type="InterPro" id="IPR036390">
    <property type="entry name" value="WH_DNA-bd_sf"/>
</dbReference>
<evidence type="ECO:0000256" key="2">
    <source>
        <dbReference type="PROSITE-ProRule" id="PRU00089"/>
    </source>
</evidence>
<dbReference type="InterPro" id="IPR001766">
    <property type="entry name" value="Fork_head_dom"/>
</dbReference>
<evidence type="ECO:0000313" key="5">
    <source>
        <dbReference type="RefSeq" id="XP_012685050.1"/>
    </source>
</evidence>
<keyword evidence="4" id="KW-1185">Reference proteome</keyword>
<protein>
    <submittedName>
        <fullName evidence="5">Forkhead box protein H1</fullName>
    </submittedName>
</protein>
<keyword evidence="1 2" id="KW-0238">DNA-binding</keyword>
<dbReference type="AlphaFoldDB" id="A0A6P3VYZ6"/>
<dbReference type="InterPro" id="IPR036388">
    <property type="entry name" value="WH-like_DNA-bd_sf"/>
</dbReference>
<dbReference type="SUPFAM" id="SSF46785">
    <property type="entry name" value="Winged helix' DNA-binding domain"/>
    <property type="match status" value="1"/>
</dbReference>
<keyword evidence="2" id="KW-0539">Nucleus</keyword>
<dbReference type="PANTHER" id="PTHR47316">
    <property type="entry name" value="FORKHEAD BOX PROTEIN H1"/>
    <property type="match status" value="1"/>
</dbReference>
<dbReference type="RefSeq" id="XP_012685050.1">
    <property type="nucleotide sequence ID" value="XM_012829596.2"/>
</dbReference>
<name>A0A6P3VYZ6_CLUHA</name>
<dbReference type="Gene3D" id="1.10.10.10">
    <property type="entry name" value="Winged helix-like DNA-binding domain superfamily/Winged helix DNA-binding domain"/>
    <property type="match status" value="1"/>
</dbReference>
<gene>
    <name evidence="5" type="primary">si:rp71-45k5.2</name>
</gene>
<dbReference type="InterPro" id="IPR052327">
    <property type="entry name" value="Activin_resp_transcr_regulator"/>
</dbReference>
<accession>A0A6P3VYZ6</accession>
<dbReference type="Pfam" id="PF00250">
    <property type="entry name" value="Forkhead"/>
    <property type="match status" value="1"/>
</dbReference>
<dbReference type="GO" id="GO:0005634">
    <property type="term" value="C:nucleus"/>
    <property type="evidence" value="ECO:0007669"/>
    <property type="project" value="UniProtKB-SubCell"/>
</dbReference>
<dbReference type="OrthoDB" id="8876887at2759"/>
<evidence type="ECO:0000259" key="3">
    <source>
        <dbReference type="PROSITE" id="PS50039"/>
    </source>
</evidence>
<dbReference type="GO" id="GO:0043565">
    <property type="term" value="F:sequence-specific DNA binding"/>
    <property type="evidence" value="ECO:0007669"/>
    <property type="project" value="InterPro"/>
</dbReference>
<comment type="subcellular location">
    <subcellularLocation>
        <location evidence="2">Nucleus</location>
    </subcellularLocation>
</comment>
<sequence length="294" mass="33912">MEQTYRPPVLKKESTWTPQRKYKRYSKKYSTYLGLIAHVIQNSPNKMLTFGQLMESLTAFVSGERKGLENNVRVCLSSNDCFVKVPVNPEYPNARRNYWKVDESRITPKMLRRHFSGTRDIWTGLSSRIRAESDAVETRVKSTETPPVLEDKRSAKFNSSFSIESLLRKDPEIRSTSTLDTDATEDVNFLRKGCVYSPKEKFGWGIKPTASFGDFPENDIHSYPQCGCLTYHDPYDTKRDVYTPDADKLCKRARLSPPIVVYPTAGISPYFNHEHMFALKRWSLSANTFDSRNF</sequence>
<dbReference type="GeneID" id="105902067"/>
<dbReference type="PANTHER" id="PTHR47316:SF1">
    <property type="entry name" value="FORKHEAD BOX PROTEIN H1"/>
    <property type="match status" value="1"/>
</dbReference>